<keyword evidence="3" id="KW-0804">Transcription</keyword>
<dbReference type="GO" id="GO:0003700">
    <property type="term" value="F:DNA-binding transcription factor activity"/>
    <property type="evidence" value="ECO:0007669"/>
    <property type="project" value="InterPro"/>
</dbReference>
<evidence type="ECO:0000256" key="2">
    <source>
        <dbReference type="ARBA" id="ARBA00023125"/>
    </source>
</evidence>
<organism evidence="5 6">
    <name type="scientific">Cohnella rhizosphaerae</name>
    <dbReference type="NCBI Taxonomy" id="1457232"/>
    <lineage>
        <taxon>Bacteria</taxon>
        <taxon>Bacillati</taxon>
        <taxon>Bacillota</taxon>
        <taxon>Bacilli</taxon>
        <taxon>Bacillales</taxon>
        <taxon>Paenibacillaceae</taxon>
        <taxon>Cohnella</taxon>
    </lineage>
</organism>
<dbReference type="Pfam" id="PF12833">
    <property type="entry name" value="HTH_18"/>
    <property type="match status" value="1"/>
</dbReference>
<dbReference type="AlphaFoldDB" id="A0A9X4QSI7"/>
<dbReference type="Proteomes" id="UP001153404">
    <property type="component" value="Unassembled WGS sequence"/>
</dbReference>
<feature type="domain" description="HTH araC/xylS-type" evidence="4">
    <location>
        <begin position="1"/>
        <end position="61"/>
    </location>
</feature>
<dbReference type="PANTHER" id="PTHR43280:SF2">
    <property type="entry name" value="HTH-TYPE TRANSCRIPTIONAL REGULATOR EXSA"/>
    <property type="match status" value="1"/>
</dbReference>
<dbReference type="RefSeq" id="WP_277529285.1">
    <property type="nucleotide sequence ID" value="NZ_JAPDIA010000002.1"/>
</dbReference>
<dbReference type="InterPro" id="IPR020449">
    <property type="entry name" value="Tscrpt_reg_AraC-type_HTH"/>
</dbReference>
<dbReference type="PANTHER" id="PTHR43280">
    <property type="entry name" value="ARAC-FAMILY TRANSCRIPTIONAL REGULATOR"/>
    <property type="match status" value="1"/>
</dbReference>
<sequence>MQLSLSDFILGLRIEKAKKLLRATDWPITQIMDSAGFQTKSHFFTVFKKATGMTPMQFRFEADDHS</sequence>
<gene>
    <name evidence="5" type="ORF">OMP40_03760</name>
</gene>
<dbReference type="InterPro" id="IPR009057">
    <property type="entry name" value="Homeodomain-like_sf"/>
</dbReference>
<keyword evidence="1" id="KW-0805">Transcription regulation</keyword>
<dbReference type="PRINTS" id="PR00032">
    <property type="entry name" value="HTHARAC"/>
</dbReference>
<evidence type="ECO:0000259" key="4">
    <source>
        <dbReference type="PROSITE" id="PS01124"/>
    </source>
</evidence>
<keyword evidence="2" id="KW-0238">DNA-binding</keyword>
<dbReference type="PROSITE" id="PS01124">
    <property type="entry name" value="HTH_ARAC_FAMILY_2"/>
    <property type="match status" value="1"/>
</dbReference>
<evidence type="ECO:0000256" key="1">
    <source>
        <dbReference type="ARBA" id="ARBA00023015"/>
    </source>
</evidence>
<keyword evidence="6" id="KW-1185">Reference proteome</keyword>
<dbReference type="SUPFAM" id="SSF46689">
    <property type="entry name" value="Homeodomain-like"/>
    <property type="match status" value="1"/>
</dbReference>
<evidence type="ECO:0000256" key="3">
    <source>
        <dbReference type="ARBA" id="ARBA00023163"/>
    </source>
</evidence>
<protein>
    <submittedName>
        <fullName evidence="5">Helix-turn-helix transcriptional regulator</fullName>
    </submittedName>
</protein>
<dbReference type="GO" id="GO:0043565">
    <property type="term" value="F:sequence-specific DNA binding"/>
    <property type="evidence" value="ECO:0007669"/>
    <property type="project" value="InterPro"/>
</dbReference>
<comment type="caution">
    <text evidence="5">The sequence shown here is derived from an EMBL/GenBank/DDBJ whole genome shotgun (WGS) entry which is preliminary data.</text>
</comment>
<proteinExistence type="predicted"/>
<dbReference type="Gene3D" id="1.10.10.60">
    <property type="entry name" value="Homeodomain-like"/>
    <property type="match status" value="1"/>
</dbReference>
<dbReference type="SMART" id="SM00342">
    <property type="entry name" value="HTH_ARAC"/>
    <property type="match status" value="1"/>
</dbReference>
<accession>A0A9X4QSI7</accession>
<name>A0A9X4QSI7_9BACL</name>
<evidence type="ECO:0000313" key="6">
    <source>
        <dbReference type="Proteomes" id="UP001153404"/>
    </source>
</evidence>
<reference evidence="5" key="1">
    <citation type="submission" date="2022-10" db="EMBL/GenBank/DDBJ databases">
        <title>Comparative genomic analysis of Cohnella hashimotonis sp. nov., isolated from the International Space Station.</title>
        <authorList>
            <person name="Simpson A."/>
            <person name="Venkateswaran K."/>
        </authorList>
    </citation>
    <scope>NUCLEOTIDE SEQUENCE</scope>
    <source>
        <strain evidence="5">DSM 28161</strain>
    </source>
</reference>
<dbReference type="InterPro" id="IPR018060">
    <property type="entry name" value="HTH_AraC"/>
</dbReference>
<dbReference type="EMBL" id="JAPDIA010000002">
    <property type="protein sequence ID" value="MDG0808602.1"/>
    <property type="molecule type" value="Genomic_DNA"/>
</dbReference>
<evidence type="ECO:0000313" key="5">
    <source>
        <dbReference type="EMBL" id="MDG0808602.1"/>
    </source>
</evidence>